<gene>
    <name evidence="2" type="ORF">CELE_F59A1.18</name>
    <name evidence="2 4" type="ORF">F59A1.18</name>
</gene>
<feature type="chain" id="PRO_5003412471" evidence="1">
    <location>
        <begin position="18"/>
        <end position="62"/>
    </location>
</feature>
<dbReference type="KEGG" id="cel:CELE_F59A1.18"/>
<dbReference type="STRING" id="6239.F59A1.18.1"/>
<accession>G1K0Z1</accession>
<dbReference type="WormBase" id="F59A1.18">
    <property type="protein sequence ID" value="CE46235"/>
    <property type="gene ID" value="WBGene00206506"/>
</dbReference>
<keyword evidence="1" id="KW-0732">Signal</keyword>
<dbReference type="Proteomes" id="UP000001940">
    <property type="component" value="Chromosome V"/>
</dbReference>
<organism evidence="2 3">
    <name type="scientific">Caenorhabditis elegans</name>
    <dbReference type="NCBI Taxonomy" id="6239"/>
    <lineage>
        <taxon>Eukaryota</taxon>
        <taxon>Metazoa</taxon>
        <taxon>Ecdysozoa</taxon>
        <taxon>Nematoda</taxon>
        <taxon>Chromadorea</taxon>
        <taxon>Rhabditida</taxon>
        <taxon>Rhabditina</taxon>
        <taxon>Rhabditomorpha</taxon>
        <taxon>Rhabditoidea</taxon>
        <taxon>Rhabditidae</taxon>
        <taxon>Peloderinae</taxon>
        <taxon>Caenorhabditis</taxon>
    </lineage>
</organism>
<dbReference type="AlphaFoldDB" id="G1K0Z1"/>
<dbReference type="InParanoid" id="G1K0Z1"/>
<dbReference type="HOGENOM" id="CLU_2906188_0_0_1"/>
<evidence type="ECO:0000256" key="1">
    <source>
        <dbReference type="SAM" id="SignalP"/>
    </source>
</evidence>
<evidence type="ECO:0000313" key="3">
    <source>
        <dbReference type="Proteomes" id="UP000001940"/>
    </source>
</evidence>
<name>G1K0Z1_CAEEL</name>
<dbReference type="PaxDb" id="6239-F59A1.18"/>
<proteinExistence type="predicted"/>
<keyword evidence="3" id="KW-1185">Reference proteome</keyword>
<dbReference type="EMBL" id="BX284605">
    <property type="protein sequence ID" value="CCC42182.1"/>
    <property type="molecule type" value="Genomic_DNA"/>
</dbReference>
<dbReference type="CTD" id="13217954"/>
<dbReference type="RefSeq" id="NP_001256753.1">
    <property type="nucleotide sequence ID" value="NM_001269824.1"/>
</dbReference>
<reference evidence="2 3" key="1">
    <citation type="journal article" date="1998" name="Science">
        <title>Genome sequence of the nematode C. elegans: a platform for investigating biology.</title>
        <authorList>
            <consortium name="The C. elegans sequencing consortium"/>
            <person name="Sulson J.E."/>
            <person name="Waterston R."/>
        </authorList>
    </citation>
    <scope>NUCLEOTIDE SEQUENCE [LARGE SCALE GENOMIC DNA]</scope>
    <source>
        <strain evidence="2 3">Bristol N2</strain>
    </source>
</reference>
<dbReference type="Bgee" id="WBGene00206506">
    <property type="expression patterns" value="Expressed in pharyngeal muscle cell (C elegans) and 2 other cell types or tissues"/>
</dbReference>
<dbReference type="AGR" id="WB:WBGene00206506"/>
<evidence type="ECO:0000313" key="2">
    <source>
        <dbReference type="EMBL" id="CCC42182.1"/>
    </source>
</evidence>
<feature type="signal peptide" evidence="1">
    <location>
        <begin position="1"/>
        <end position="17"/>
    </location>
</feature>
<evidence type="ECO:0000313" key="4">
    <source>
        <dbReference type="WormBase" id="F59A1.18"/>
    </source>
</evidence>
<dbReference type="GeneID" id="13217954"/>
<sequence>MKPIFFLILFSAPLIFAENSTEPTVLTTGYSSMCQSCIDFLEHLPGFLDKYSPDLGIDADTL</sequence>
<protein>
    <submittedName>
        <fullName evidence="2">Saposin B-type domain-containing protein</fullName>
    </submittedName>
</protein>